<dbReference type="RefSeq" id="WP_020935228.1">
    <property type="nucleotide sequence ID" value="NC_021915.1"/>
</dbReference>
<dbReference type="InterPro" id="IPR019539">
    <property type="entry name" value="GalKase_N"/>
</dbReference>
<dbReference type="GO" id="GO:0005829">
    <property type="term" value="C:cytosol"/>
    <property type="evidence" value="ECO:0007669"/>
    <property type="project" value="TreeGrafter"/>
</dbReference>
<dbReference type="GO" id="GO:0005524">
    <property type="term" value="F:ATP binding"/>
    <property type="evidence" value="ECO:0007669"/>
    <property type="project" value="UniProtKB-KW"/>
</dbReference>
<dbReference type="PRINTS" id="PR00959">
    <property type="entry name" value="MEVGALKINASE"/>
</dbReference>
<dbReference type="STRING" id="1224163.B841_09110"/>
<evidence type="ECO:0000256" key="3">
    <source>
        <dbReference type="SAM" id="MobiDB-lite"/>
    </source>
</evidence>
<dbReference type="PANTHER" id="PTHR10457">
    <property type="entry name" value="MEVALONATE KINASE/GALACTOKINASE"/>
    <property type="match status" value="1"/>
</dbReference>
<dbReference type="SUPFAM" id="SSF54211">
    <property type="entry name" value="Ribosomal protein S5 domain 2-like"/>
    <property type="match status" value="1"/>
</dbReference>
<dbReference type="Gene3D" id="3.30.230.10">
    <property type="match status" value="1"/>
</dbReference>
<evidence type="ECO:0000313" key="5">
    <source>
        <dbReference type="EMBL" id="AGS35295.1"/>
    </source>
</evidence>
<dbReference type="GO" id="GO:0004335">
    <property type="term" value="F:galactokinase activity"/>
    <property type="evidence" value="ECO:0007669"/>
    <property type="project" value="TreeGrafter"/>
</dbReference>
<evidence type="ECO:0000256" key="1">
    <source>
        <dbReference type="ARBA" id="ARBA00022741"/>
    </source>
</evidence>
<name>S5T3S4_9CORY</name>
<evidence type="ECO:0000259" key="4">
    <source>
        <dbReference type="Pfam" id="PF10509"/>
    </source>
</evidence>
<evidence type="ECO:0000313" key="6">
    <source>
        <dbReference type="Proteomes" id="UP000015388"/>
    </source>
</evidence>
<gene>
    <name evidence="5" type="ORF">B841_09110</name>
</gene>
<dbReference type="Gene3D" id="3.30.70.890">
    <property type="entry name" value="GHMP kinase, C-terminal domain"/>
    <property type="match status" value="1"/>
</dbReference>
<dbReference type="eggNOG" id="COG0153">
    <property type="taxonomic scope" value="Bacteria"/>
</dbReference>
<keyword evidence="2" id="KW-0067">ATP-binding</keyword>
<accession>S5T3S4</accession>
<sequence>MPSWPIPTVSAAERVAQAHRKAVGEPAAVADAPATYPVIGEHVDHYGGAAVMGLSSLRAAVAYSPRADDRVTVTTHRPGAQPVTDEISDEEIRRRGAQQQPGVDDHGRPTVAPVPVGGAAARLGGLVWTLIHRQLLSRDTGGLDVTVVNDIPRGVGLGADAAVDAAVALALQAGDAEIDQAPVRTRLAETCAQSNEMFSAFPPLRARHTATLRGLGETVSVIDYADGSVTQAPHPVDAAHRAFVVGLPEDRQPDHSPGVDTVRRHRRFVDDACKAFGAESLRSLPDAPGRVLDWLRAVHKVRGVDGTPSVAEAAGWLNFDEAETRRALSTARALRSRRGEDIGRLLAESQRQLHPLLGVDACDELAALCLTRGAVAARATAAGLASGVWALVPEKAAGNFAADLAEDGLLVVELHRGERAGVITPAEA</sequence>
<dbReference type="InterPro" id="IPR014721">
    <property type="entry name" value="Ribsml_uS5_D2-typ_fold_subgr"/>
</dbReference>
<feature type="domain" description="Galactokinase N-terminal" evidence="4">
    <location>
        <begin position="18"/>
        <end position="65"/>
    </location>
</feature>
<dbReference type="AlphaFoldDB" id="S5T3S4"/>
<dbReference type="OrthoDB" id="4427597at2"/>
<protein>
    <submittedName>
        <fullName evidence="5">Galactokinase</fullName>
    </submittedName>
</protein>
<dbReference type="Pfam" id="PF10509">
    <property type="entry name" value="GalKase_gal_bdg"/>
    <property type="match status" value="1"/>
</dbReference>
<dbReference type="Proteomes" id="UP000015388">
    <property type="component" value="Chromosome"/>
</dbReference>
<proteinExistence type="predicted"/>
<keyword evidence="6" id="KW-1185">Reference proteome</keyword>
<dbReference type="EMBL" id="CP003924">
    <property type="protein sequence ID" value="AGS35295.1"/>
    <property type="molecule type" value="Genomic_DNA"/>
</dbReference>
<dbReference type="PATRIC" id="fig|1224163.3.peg.1832"/>
<dbReference type="InterPro" id="IPR020568">
    <property type="entry name" value="Ribosomal_Su5_D2-typ_SF"/>
</dbReference>
<feature type="region of interest" description="Disordered" evidence="3">
    <location>
        <begin position="76"/>
        <end position="109"/>
    </location>
</feature>
<dbReference type="GO" id="GO:0006012">
    <property type="term" value="P:galactose metabolic process"/>
    <property type="evidence" value="ECO:0007669"/>
    <property type="project" value="TreeGrafter"/>
</dbReference>
<dbReference type="InterPro" id="IPR036554">
    <property type="entry name" value="GHMP_kinase_C_sf"/>
</dbReference>
<evidence type="ECO:0000256" key="2">
    <source>
        <dbReference type="ARBA" id="ARBA00022840"/>
    </source>
</evidence>
<keyword evidence="1" id="KW-0547">Nucleotide-binding</keyword>
<reference evidence="5 6" key="1">
    <citation type="submission" date="2012-11" db="EMBL/GenBank/DDBJ databases">
        <title>The complete genome sequence of Corynebacterium maris Coryn-1 (=DSM 45190).</title>
        <authorList>
            <person name="Schaffert L."/>
            <person name="Albersmeier A."/>
            <person name="Kalinowski J."/>
            <person name="Ruckert C."/>
        </authorList>
    </citation>
    <scope>NUCLEOTIDE SEQUENCE [LARGE SCALE GENOMIC DNA]</scope>
    <source>
        <strain evidence="6">Coryn-1</strain>
    </source>
</reference>
<organism evidence="5 6">
    <name type="scientific">Corynebacterium maris DSM 45190</name>
    <dbReference type="NCBI Taxonomy" id="1224163"/>
    <lineage>
        <taxon>Bacteria</taxon>
        <taxon>Bacillati</taxon>
        <taxon>Actinomycetota</taxon>
        <taxon>Actinomycetes</taxon>
        <taxon>Mycobacteriales</taxon>
        <taxon>Corynebacteriaceae</taxon>
        <taxon>Corynebacterium</taxon>
    </lineage>
</organism>
<keyword evidence="5" id="KW-0808">Transferase</keyword>
<dbReference type="PANTHER" id="PTHR10457:SF7">
    <property type="entry name" value="GALACTOKINASE-RELATED"/>
    <property type="match status" value="1"/>
</dbReference>
<dbReference type="KEGG" id="cmd:B841_09110"/>
<dbReference type="SUPFAM" id="SSF55060">
    <property type="entry name" value="GHMP Kinase, C-terminal domain"/>
    <property type="match status" value="1"/>
</dbReference>
<dbReference type="HOGENOM" id="CLU_692070_0_0_11"/>
<keyword evidence="5" id="KW-0418">Kinase</keyword>